<dbReference type="Proteomes" id="UP000291469">
    <property type="component" value="Chromosome"/>
</dbReference>
<keyword evidence="4" id="KW-1185">Reference proteome</keyword>
<dbReference type="KEGG" id="erz:ER308_05100"/>
<evidence type="ECO:0000313" key="4">
    <source>
        <dbReference type="Proteomes" id="UP000291469"/>
    </source>
</evidence>
<gene>
    <name evidence="3" type="ORF">ER308_05100</name>
</gene>
<dbReference type="InterPro" id="IPR000073">
    <property type="entry name" value="AB_hydrolase_1"/>
</dbReference>
<dbReference type="PRINTS" id="PR00111">
    <property type="entry name" value="ABHYDROLASE"/>
</dbReference>
<dbReference type="OrthoDB" id="63519at2"/>
<dbReference type="PANTHER" id="PTHR43798:SF33">
    <property type="entry name" value="HYDROLASE, PUTATIVE (AFU_ORTHOLOGUE AFUA_2G14860)-RELATED"/>
    <property type="match status" value="1"/>
</dbReference>
<keyword evidence="1" id="KW-0812">Transmembrane</keyword>
<dbReference type="Pfam" id="PF00561">
    <property type="entry name" value="Abhydrolase_1"/>
    <property type="match status" value="1"/>
</dbReference>
<dbReference type="PANTHER" id="PTHR43798">
    <property type="entry name" value="MONOACYLGLYCEROL LIPASE"/>
    <property type="match status" value="1"/>
</dbReference>
<feature type="domain" description="AB hydrolase-1" evidence="2">
    <location>
        <begin position="85"/>
        <end position="325"/>
    </location>
</feature>
<organism evidence="3 4">
    <name type="scientific">Egibacter rhizosphaerae</name>
    <dbReference type="NCBI Taxonomy" id="1670831"/>
    <lineage>
        <taxon>Bacteria</taxon>
        <taxon>Bacillati</taxon>
        <taxon>Actinomycetota</taxon>
        <taxon>Nitriliruptoria</taxon>
        <taxon>Egibacterales</taxon>
        <taxon>Egibacteraceae</taxon>
        <taxon>Egibacter</taxon>
    </lineage>
</organism>
<dbReference type="GO" id="GO:0016020">
    <property type="term" value="C:membrane"/>
    <property type="evidence" value="ECO:0007669"/>
    <property type="project" value="TreeGrafter"/>
</dbReference>
<dbReference type="EMBL" id="CP036402">
    <property type="protein sequence ID" value="QBI18981.1"/>
    <property type="molecule type" value="Genomic_DNA"/>
</dbReference>
<proteinExistence type="predicted"/>
<keyword evidence="1" id="KW-1133">Transmembrane helix</keyword>
<dbReference type="AlphaFoldDB" id="A0A411YCL9"/>
<keyword evidence="3" id="KW-0378">Hydrolase</keyword>
<feature type="transmembrane region" description="Helical" evidence="1">
    <location>
        <begin position="20"/>
        <end position="39"/>
    </location>
</feature>
<sequence length="345" mass="37192">MLPQDHGRPTQRTRRVLRGMRRGIGLGVGGALVGGYIVASRPRPPTASRGVAEPPPGLPPGRTLALPGRGEMFLRETPAPSRDAPTLALLHGWMFPSDLHWAAVAPGLARRARLVIPDHRGHGRGSRPAAPFRLTDVADDVAALLRRLDTGPAILVGYSMGGAIAMHTWQRHPDVVRGLVLCATSSNYADSPAYRLVWRSMGGLQLLLRLLPRHQLESLLLARAEGRLPIPITRMIHQETPREVVQRLPWLVGEFDRGSADDVAEAGRELGRFDGRGWIPTIDVPTGVVVTSQDRLVPPNWQYGLAALLPGAPVRTIHADHDAVIAAPGILEEAISGLVTDLGLG</sequence>
<keyword evidence="1" id="KW-0472">Membrane</keyword>
<dbReference type="InterPro" id="IPR050266">
    <property type="entry name" value="AB_hydrolase_sf"/>
</dbReference>
<evidence type="ECO:0000313" key="3">
    <source>
        <dbReference type="EMBL" id="QBI18981.1"/>
    </source>
</evidence>
<dbReference type="Gene3D" id="3.40.50.1820">
    <property type="entry name" value="alpha/beta hydrolase"/>
    <property type="match status" value="1"/>
</dbReference>
<dbReference type="RefSeq" id="WP_131153978.1">
    <property type="nucleotide sequence ID" value="NZ_CP036402.1"/>
</dbReference>
<protein>
    <submittedName>
        <fullName evidence="3">Alpha/beta hydrolase</fullName>
    </submittedName>
</protein>
<evidence type="ECO:0000256" key="1">
    <source>
        <dbReference type="SAM" id="Phobius"/>
    </source>
</evidence>
<reference evidence="3 4" key="1">
    <citation type="submission" date="2019-01" db="EMBL/GenBank/DDBJ databases">
        <title>Egibacter rhizosphaerae EGI 80759T.</title>
        <authorList>
            <person name="Chen D.-D."/>
            <person name="Tian Y."/>
            <person name="Jiao J.-Y."/>
            <person name="Zhang X.-T."/>
            <person name="Zhang Y.-G."/>
            <person name="Zhang Y."/>
            <person name="Xiao M."/>
            <person name="Shu W.-S."/>
            <person name="Li W.-J."/>
        </authorList>
    </citation>
    <scope>NUCLEOTIDE SEQUENCE [LARGE SCALE GENOMIC DNA]</scope>
    <source>
        <strain evidence="3 4">EGI 80759</strain>
    </source>
</reference>
<name>A0A411YCL9_9ACTN</name>
<dbReference type="SUPFAM" id="SSF53474">
    <property type="entry name" value="alpha/beta-Hydrolases"/>
    <property type="match status" value="1"/>
</dbReference>
<evidence type="ECO:0000259" key="2">
    <source>
        <dbReference type="Pfam" id="PF00561"/>
    </source>
</evidence>
<dbReference type="GO" id="GO:0016787">
    <property type="term" value="F:hydrolase activity"/>
    <property type="evidence" value="ECO:0007669"/>
    <property type="project" value="UniProtKB-KW"/>
</dbReference>
<accession>A0A411YCL9</accession>
<dbReference type="InterPro" id="IPR029058">
    <property type="entry name" value="AB_hydrolase_fold"/>
</dbReference>